<dbReference type="PANTHER" id="PTHR33504:SF2">
    <property type="entry name" value="PROTEIN MFI"/>
    <property type="match status" value="1"/>
</dbReference>
<reference evidence="3" key="1">
    <citation type="journal article" date="2010" name="Genome Biol.">
        <title>Genome sequence of the necrotrophic plant pathogen Pythium ultimum reveals original pathogenicity mechanisms and effector repertoire.</title>
        <authorList>
            <person name="Levesque C.A."/>
            <person name="Brouwer H."/>
            <person name="Cano L."/>
            <person name="Hamilton J.P."/>
            <person name="Holt C."/>
            <person name="Huitema E."/>
            <person name="Raffaele S."/>
            <person name="Robideau G.P."/>
            <person name="Thines M."/>
            <person name="Win J."/>
            <person name="Zerillo M.M."/>
            <person name="Beakes G.W."/>
            <person name="Boore J.L."/>
            <person name="Busam D."/>
            <person name="Dumas B."/>
            <person name="Ferriera S."/>
            <person name="Fuerstenberg S.I."/>
            <person name="Gachon C.M."/>
            <person name="Gaulin E."/>
            <person name="Govers F."/>
            <person name="Grenville-Briggs L."/>
            <person name="Horner N."/>
            <person name="Hostetler J."/>
            <person name="Jiang R.H."/>
            <person name="Johnson J."/>
            <person name="Krajaejun T."/>
            <person name="Lin H."/>
            <person name="Meijer H.J."/>
            <person name="Moore B."/>
            <person name="Morris P."/>
            <person name="Phuntmart V."/>
            <person name="Puiu D."/>
            <person name="Shetty J."/>
            <person name="Stajich J.E."/>
            <person name="Tripathy S."/>
            <person name="Wawra S."/>
            <person name="van West P."/>
            <person name="Whitty B.R."/>
            <person name="Coutinho P.M."/>
            <person name="Henrissat B."/>
            <person name="Martin F."/>
            <person name="Thomas P.D."/>
            <person name="Tyler B.M."/>
            <person name="De Vries R.P."/>
            <person name="Kamoun S."/>
            <person name="Yandell M."/>
            <person name="Tisserat N."/>
            <person name="Buell C.R."/>
        </authorList>
    </citation>
    <scope>NUCLEOTIDE SEQUENCE</scope>
    <source>
        <strain evidence="3">DAOM:BR144</strain>
    </source>
</reference>
<name>K3WFF6_GLOUD</name>
<protein>
    <submittedName>
        <fullName evidence="2">Uncharacterized protein</fullName>
    </submittedName>
</protein>
<keyword evidence="3" id="KW-1185">Reference proteome</keyword>
<reference evidence="2" key="3">
    <citation type="submission" date="2015-02" db="UniProtKB">
        <authorList>
            <consortium name="EnsemblProtists"/>
        </authorList>
    </citation>
    <scope>IDENTIFICATION</scope>
    <source>
        <strain evidence="2">DAOM BR144</strain>
    </source>
</reference>
<evidence type="ECO:0000313" key="3">
    <source>
        <dbReference type="Proteomes" id="UP000019132"/>
    </source>
</evidence>
<sequence>MAHGRFADDFGFRNFTATRLQAWYRKEKTRWTYTLERFPVYHIAALQIQYAWKAHCQHKLFQKNNSHDGVATASRSPRLRAALALQSVWKRYTNRRIYRYYRDLITFQNTGDPARMLRTINPSEAGLLDAAMGAHVRFRLGGMAFPPTIYYKIFTRKAVCDVNAFSPKDYTLARQTMPHPHSKSKKHTCFIRVGNAYYRAKQAEQDTRFWYRRIENNGWRPVTAKVVADATNDPVAQATNRKSSVSTFHYSSLVRKQDAEKQRRLKKRMWMHKLYTQGLLKETTTRVPSSSRGKDPEEDDDVNNNNCVKVADVLDVNFEHAHWEEDADAMFEWASALDYDAYVDEWQRLGKTASTDDDRGY</sequence>
<dbReference type="VEuPathDB" id="FungiDB:PYU1_G003687"/>
<dbReference type="PROSITE" id="PS50096">
    <property type="entry name" value="IQ"/>
    <property type="match status" value="1"/>
</dbReference>
<dbReference type="eggNOG" id="ENOG502QSTG">
    <property type="taxonomic scope" value="Eukaryota"/>
</dbReference>
<evidence type="ECO:0000313" key="2">
    <source>
        <dbReference type="EnsemblProtists" id="PYU1_T003697"/>
    </source>
</evidence>
<proteinExistence type="predicted"/>
<dbReference type="InParanoid" id="K3WFF6"/>
<organism evidence="2 3">
    <name type="scientific">Globisporangium ultimum (strain ATCC 200006 / CBS 805.95 / DAOM BR144)</name>
    <name type="common">Pythium ultimum</name>
    <dbReference type="NCBI Taxonomy" id="431595"/>
    <lineage>
        <taxon>Eukaryota</taxon>
        <taxon>Sar</taxon>
        <taxon>Stramenopiles</taxon>
        <taxon>Oomycota</taxon>
        <taxon>Peronosporomycetes</taxon>
        <taxon>Pythiales</taxon>
        <taxon>Pythiaceae</taxon>
        <taxon>Globisporangium</taxon>
    </lineage>
</organism>
<dbReference type="PANTHER" id="PTHR33504">
    <property type="entry name" value="NADH DEHYDROGENASE (UBIQUINONE) 1 BETA SUBCOMPLEX, 4"/>
    <property type="match status" value="1"/>
</dbReference>
<dbReference type="EMBL" id="GL376638">
    <property type="status" value="NOT_ANNOTATED_CDS"/>
    <property type="molecule type" value="Genomic_DNA"/>
</dbReference>
<dbReference type="AlphaFoldDB" id="K3WFF6"/>
<dbReference type="EnsemblProtists" id="PYU1_T003697">
    <property type="protein sequence ID" value="PYU1_T003697"/>
    <property type="gene ID" value="PYU1_G003687"/>
</dbReference>
<dbReference type="HOGENOM" id="CLU_044665_0_0_1"/>
<dbReference type="Proteomes" id="UP000019132">
    <property type="component" value="Unassembled WGS sequence"/>
</dbReference>
<evidence type="ECO:0000256" key="1">
    <source>
        <dbReference type="SAM" id="MobiDB-lite"/>
    </source>
</evidence>
<reference evidence="3" key="2">
    <citation type="submission" date="2010-04" db="EMBL/GenBank/DDBJ databases">
        <authorList>
            <person name="Buell R."/>
            <person name="Hamilton J."/>
            <person name="Hostetler J."/>
        </authorList>
    </citation>
    <scope>NUCLEOTIDE SEQUENCE [LARGE SCALE GENOMIC DNA]</scope>
    <source>
        <strain evidence="3">DAOM:BR144</strain>
    </source>
</reference>
<accession>K3WFF6</accession>
<dbReference type="OMA" id="MFQWASA"/>
<feature type="region of interest" description="Disordered" evidence="1">
    <location>
        <begin position="282"/>
        <end position="306"/>
    </location>
</feature>